<evidence type="ECO:0000313" key="3">
    <source>
        <dbReference type="EMBL" id="GMN34142.1"/>
    </source>
</evidence>
<dbReference type="Pfam" id="PF20431">
    <property type="entry name" value="E_motif"/>
    <property type="match status" value="1"/>
</dbReference>
<dbReference type="InterPro" id="IPR046848">
    <property type="entry name" value="E_motif"/>
</dbReference>
<evidence type="ECO:0008006" key="5">
    <source>
        <dbReference type="Google" id="ProtNLM"/>
    </source>
</evidence>
<evidence type="ECO:0000313" key="4">
    <source>
        <dbReference type="Proteomes" id="UP001187192"/>
    </source>
</evidence>
<evidence type="ECO:0000256" key="1">
    <source>
        <dbReference type="ARBA" id="ARBA00022737"/>
    </source>
</evidence>
<dbReference type="FunFam" id="1.25.40.10:FF:000396">
    <property type="entry name" value="Pentatricopeptide repeat-containing protein At2g36730"/>
    <property type="match status" value="1"/>
</dbReference>
<feature type="repeat" description="PPR" evidence="2">
    <location>
        <begin position="177"/>
        <end position="211"/>
    </location>
</feature>
<organism evidence="3 4">
    <name type="scientific">Ficus carica</name>
    <name type="common">Common fig</name>
    <dbReference type="NCBI Taxonomy" id="3494"/>
    <lineage>
        <taxon>Eukaryota</taxon>
        <taxon>Viridiplantae</taxon>
        <taxon>Streptophyta</taxon>
        <taxon>Embryophyta</taxon>
        <taxon>Tracheophyta</taxon>
        <taxon>Spermatophyta</taxon>
        <taxon>Magnoliopsida</taxon>
        <taxon>eudicotyledons</taxon>
        <taxon>Gunneridae</taxon>
        <taxon>Pentapetalae</taxon>
        <taxon>rosids</taxon>
        <taxon>fabids</taxon>
        <taxon>Rosales</taxon>
        <taxon>Moraceae</taxon>
        <taxon>Ficeae</taxon>
        <taxon>Ficus</taxon>
    </lineage>
</organism>
<dbReference type="NCBIfam" id="TIGR00756">
    <property type="entry name" value="PPR"/>
    <property type="match status" value="4"/>
</dbReference>
<feature type="repeat" description="PPR" evidence="2">
    <location>
        <begin position="279"/>
        <end position="313"/>
    </location>
</feature>
<dbReference type="EMBL" id="BTGU01000004">
    <property type="protein sequence ID" value="GMN34142.1"/>
    <property type="molecule type" value="Genomic_DNA"/>
</dbReference>
<dbReference type="GO" id="GO:0003729">
    <property type="term" value="F:mRNA binding"/>
    <property type="evidence" value="ECO:0007669"/>
    <property type="project" value="UniProtKB-ARBA"/>
</dbReference>
<keyword evidence="4" id="KW-1185">Reference proteome</keyword>
<name>A0AA87ZI18_FICCA</name>
<dbReference type="Pfam" id="PF13041">
    <property type="entry name" value="PPR_2"/>
    <property type="match status" value="2"/>
</dbReference>
<dbReference type="Pfam" id="PF01535">
    <property type="entry name" value="PPR"/>
    <property type="match status" value="4"/>
</dbReference>
<keyword evidence="1" id="KW-0677">Repeat</keyword>
<dbReference type="PANTHER" id="PTHR24015:SF1753">
    <property type="entry name" value="PPR CONTAINING PLANT-LIKE PROTEIN"/>
    <property type="match status" value="1"/>
</dbReference>
<dbReference type="InterPro" id="IPR046960">
    <property type="entry name" value="PPR_At4g14850-like_plant"/>
</dbReference>
<dbReference type="InterPro" id="IPR011990">
    <property type="entry name" value="TPR-like_helical_dom_sf"/>
</dbReference>
<sequence>MKIVAAIVALCRSFLNGQHGRVLAMPAFSAPVSVSRRTLISARQLFDKIPQRGEVHRFGSEFEASSIRGSSHQGLEEEYKNGYHRELSKHGSVHGTLESFRKMNSLGMKPTKYLLCTALNSCVKTFNLRLGLQFHACVIQMGYVDNLILNSTLVDLYAKCNAIMDARRVFYGMERHDQVSWTSIVCGCSKSGHQREAILMFKEMLGTEIKPNSFTYVGVISACSELEEGLEHGLLLHAHVIKLGFSKNNFVTSSLIDCYSKWGEIDQAALLFGESTERDNILLSSMISAYSQNLYGEEALKLFSEMRNMNLSPNDHTLTSVLNACGSLTILQQGKKMHSLVTRMGAESNVFVASALIDMYSKCGSIDEAHSVFDQTVEKNTILGTSMIMGYAQSGRGSEALELFDHLVAEDWFKPDHVCFTAVLTACNHIGFLEGGICYFNKMINNYRLIPAIDQYACLVDLYARNGHLRKAKELMEEMPFSPSYVMWSSFLGFCKEHGEVELGREAAEHLIKMESRNAAPFIILAHIYAQAGLWTEVAEVKNLIQQKAIKKKCVGWSRWLKEN</sequence>
<proteinExistence type="predicted"/>
<dbReference type="PANTHER" id="PTHR24015">
    <property type="entry name" value="OS07G0578800 PROTEIN-RELATED"/>
    <property type="match status" value="1"/>
</dbReference>
<dbReference type="Gene3D" id="1.25.40.10">
    <property type="entry name" value="Tetratricopeptide repeat domain"/>
    <property type="match status" value="4"/>
</dbReference>
<protein>
    <recommendedName>
        <fullName evidence="5">Pentatricopeptide repeat-containing protein</fullName>
    </recommendedName>
</protein>
<comment type="caution">
    <text evidence="3">The sequence shown here is derived from an EMBL/GenBank/DDBJ whole genome shotgun (WGS) entry which is preliminary data.</text>
</comment>
<dbReference type="GO" id="GO:0009451">
    <property type="term" value="P:RNA modification"/>
    <property type="evidence" value="ECO:0007669"/>
    <property type="project" value="InterPro"/>
</dbReference>
<dbReference type="SUPFAM" id="SSF48452">
    <property type="entry name" value="TPR-like"/>
    <property type="match status" value="1"/>
</dbReference>
<dbReference type="FunFam" id="1.25.40.10:FF:000073">
    <property type="entry name" value="Pentatricopeptide repeat-containing protein chloroplastic"/>
    <property type="match status" value="1"/>
</dbReference>
<dbReference type="FunFam" id="1.25.40.10:FF:000090">
    <property type="entry name" value="Pentatricopeptide repeat-containing protein, chloroplastic"/>
    <property type="match status" value="1"/>
</dbReference>
<dbReference type="AlphaFoldDB" id="A0AA87ZI18"/>
<reference evidence="3" key="1">
    <citation type="submission" date="2023-07" db="EMBL/GenBank/DDBJ databases">
        <title>draft genome sequence of fig (Ficus carica).</title>
        <authorList>
            <person name="Takahashi T."/>
            <person name="Nishimura K."/>
        </authorList>
    </citation>
    <scope>NUCLEOTIDE SEQUENCE</scope>
</reference>
<dbReference type="InterPro" id="IPR002885">
    <property type="entry name" value="PPR_rpt"/>
</dbReference>
<gene>
    <name evidence="3" type="ORF">TIFTF001_004530</name>
</gene>
<dbReference type="Proteomes" id="UP001187192">
    <property type="component" value="Unassembled WGS sequence"/>
</dbReference>
<evidence type="ECO:0000256" key="2">
    <source>
        <dbReference type="PROSITE-ProRule" id="PRU00708"/>
    </source>
</evidence>
<dbReference type="PROSITE" id="PS51375">
    <property type="entry name" value="PPR"/>
    <property type="match status" value="3"/>
</dbReference>
<accession>A0AA87ZI18</accession>
<feature type="repeat" description="PPR" evidence="2">
    <location>
        <begin position="349"/>
        <end position="383"/>
    </location>
</feature>